<dbReference type="PATRIC" id="fig|1218565.3.peg.3533"/>
<dbReference type="Proteomes" id="UP000011988">
    <property type="component" value="Unassembled WGS sequence"/>
</dbReference>
<evidence type="ECO:0000256" key="1">
    <source>
        <dbReference type="SAM" id="MobiDB-lite"/>
    </source>
</evidence>
<dbReference type="EMBL" id="ANIK01000083">
    <property type="protein sequence ID" value="EMJ92563.1"/>
    <property type="molecule type" value="Genomic_DNA"/>
</dbReference>
<name>M6CUI5_9LEPT</name>
<dbReference type="AlphaFoldDB" id="M6CUI5"/>
<evidence type="ECO:0000313" key="3">
    <source>
        <dbReference type="Proteomes" id="UP000011988"/>
    </source>
</evidence>
<feature type="compositionally biased region" description="Basic and acidic residues" evidence="1">
    <location>
        <begin position="97"/>
        <end position="111"/>
    </location>
</feature>
<dbReference type="RefSeq" id="WP_020774545.1">
    <property type="nucleotide sequence ID" value="NZ_ANIK01000083.1"/>
</dbReference>
<protein>
    <submittedName>
        <fullName evidence="2">Uncharacterized protein</fullName>
    </submittedName>
</protein>
<accession>M6CUI5</accession>
<gene>
    <name evidence="2" type="ORF">LEP1GSC194_0684</name>
</gene>
<feature type="region of interest" description="Disordered" evidence="1">
    <location>
        <begin position="62"/>
        <end position="119"/>
    </location>
</feature>
<proteinExistence type="predicted"/>
<feature type="compositionally biased region" description="Basic and acidic residues" evidence="1">
    <location>
        <begin position="62"/>
        <end position="89"/>
    </location>
</feature>
<evidence type="ECO:0000313" key="2">
    <source>
        <dbReference type="EMBL" id="EMJ92563.1"/>
    </source>
</evidence>
<sequence length="539" mass="61833">MKPNFRERTRTKKAGGSATRIIHSVFCIFLLSQSISAESYSEYRLDDLLIWEYGKKDLTGKGRFPDSAENRASISKEKEREFSRDRISKDQTANNEIGKRSEEEIETEKKGTSQTENKTNPFYGNVTALYRGLTQKGGVWGEKPDRSFSRGILSPEVGWRNKGERVYHKILISPFLQYEENVVGTKTTNRGADAELLWITGWESPVFRMGIEAGRGYQRLDRNGFLFVGFLNYGEFQFHWKPLGITASVVGAQMQNSPLYTERDRNESPQRIVGGSVQMLENPFLQNFRIFYYLYKESRQEAVKGDFSVKAEPFRAYGAYQYYGFEFSSAKFYGLKIDLDGIQVLGSREYGLDSFRSYGTKQSTKGSLLGSRLVWERPEASYFLGGFYTSKDEELRIDRNSNGYAGIRTDPRGYGGKTSFLLMESLLIQEGNLFQEDGVAAKPNFENKGIRLVQFGVKKTWDRKWNVQGTVFNSSSSTGRGWEGNLTAGHQSEHSYILMSLSYAYVDPQKEKKIFFEEWEQEEPIRKYSRIYLSAGVYF</sequence>
<organism evidence="2 3">
    <name type="scientific">Leptospira alstonii serovar Sichuan str. 79601</name>
    <dbReference type="NCBI Taxonomy" id="1218565"/>
    <lineage>
        <taxon>Bacteria</taxon>
        <taxon>Pseudomonadati</taxon>
        <taxon>Spirochaetota</taxon>
        <taxon>Spirochaetia</taxon>
        <taxon>Leptospirales</taxon>
        <taxon>Leptospiraceae</taxon>
        <taxon>Leptospira</taxon>
    </lineage>
</organism>
<reference evidence="2 3" key="1">
    <citation type="submission" date="2013-01" db="EMBL/GenBank/DDBJ databases">
        <authorList>
            <person name="Harkins D.M."/>
            <person name="Durkin A.S."/>
            <person name="Brinkac L.M."/>
            <person name="Haft D.H."/>
            <person name="Selengut J.D."/>
            <person name="Sanka R."/>
            <person name="DePew J."/>
            <person name="Purushe J."/>
            <person name="Galloway R.L."/>
            <person name="Vinetz J.M."/>
            <person name="Sutton G.G."/>
            <person name="Nierman W.C."/>
            <person name="Fouts D.E."/>
        </authorList>
    </citation>
    <scope>NUCLEOTIDE SEQUENCE [LARGE SCALE GENOMIC DNA]</scope>
    <source>
        <strain evidence="2 3">79601</strain>
    </source>
</reference>
<comment type="caution">
    <text evidence="2">The sequence shown here is derived from an EMBL/GenBank/DDBJ whole genome shotgun (WGS) entry which is preliminary data.</text>
</comment>